<dbReference type="PANTHER" id="PTHR31956">
    <property type="entry name" value="NON-SPECIFIC PHOSPHOLIPASE C4-RELATED"/>
    <property type="match status" value="1"/>
</dbReference>
<dbReference type="InterPro" id="IPR006311">
    <property type="entry name" value="TAT_signal"/>
</dbReference>
<evidence type="ECO:0000313" key="11">
    <source>
        <dbReference type="Proteomes" id="UP001431313"/>
    </source>
</evidence>
<dbReference type="PANTHER" id="PTHR31956:SF1">
    <property type="entry name" value="NON-SPECIFIC PHOSPHOLIPASE C1"/>
    <property type="match status" value="1"/>
</dbReference>
<keyword evidence="4" id="KW-0964">Secreted</keyword>
<dbReference type="EC" id="3.1.4.3" evidence="3"/>
<dbReference type="NCBIfam" id="TIGR03396">
    <property type="entry name" value="PC_PLC"/>
    <property type="match status" value="1"/>
</dbReference>
<keyword evidence="4" id="KW-0134">Cell wall</keyword>
<evidence type="ECO:0000313" key="10">
    <source>
        <dbReference type="EMBL" id="MCS0635766.1"/>
    </source>
</evidence>
<dbReference type="EMBL" id="JANUGQ010000005">
    <property type="protein sequence ID" value="MCS0635766.1"/>
    <property type="molecule type" value="Genomic_DNA"/>
</dbReference>
<evidence type="ECO:0000256" key="5">
    <source>
        <dbReference type="ARBA" id="ARBA00022801"/>
    </source>
</evidence>
<dbReference type="InterPro" id="IPR017767">
    <property type="entry name" value="PC-PLC"/>
</dbReference>
<keyword evidence="5" id="KW-0378">Hydrolase</keyword>
<protein>
    <recommendedName>
        <fullName evidence="3">phospholipase C</fullName>
        <ecNumber evidence="3">3.1.4.3</ecNumber>
    </recommendedName>
</protein>
<comment type="similarity">
    <text evidence="2">Belongs to the bacterial phospholipase C family.</text>
</comment>
<evidence type="ECO:0000256" key="2">
    <source>
        <dbReference type="ARBA" id="ARBA00009717"/>
    </source>
</evidence>
<organism evidence="10 11">
    <name type="scientific">Streptomyces pyxinae</name>
    <dbReference type="NCBI Taxonomy" id="2970734"/>
    <lineage>
        <taxon>Bacteria</taxon>
        <taxon>Bacillati</taxon>
        <taxon>Actinomycetota</taxon>
        <taxon>Actinomycetes</taxon>
        <taxon>Kitasatosporales</taxon>
        <taxon>Streptomycetaceae</taxon>
        <taxon>Streptomyces</taxon>
    </lineage>
</organism>
<dbReference type="Pfam" id="PF04185">
    <property type="entry name" value="Phosphoesterase"/>
    <property type="match status" value="1"/>
</dbReference>
<dbReference type="InterPro" id="IPR008475">
    <property type="entry name" value="PLipase_C_C"/>
</dbReference>
<dbReference type="PROSITE" id="PS51318">
    <property type="entry name" value="TAT"/>
    <property type="match status" value="1"/>
</dbReference>
<comment type="subcellular location">
    <subcellularLocation>
        <location evidence="1">Secreted</location>
        <location evidence="1">Cell wall</location>
    </subcellularLocation>
</comment>
<gene>
    <name evidence="10" type="ORF">NX801_08830</name>
</gene>
<accession>A0ABT2CEH8</accession>
<feature type="region of interest" description="Disordered" evidence="8">
    <location>
        <begin position="1"/>
        <end position="46"/>
    </location>
</feature>
<keyword evidence="11" id="KW-1185">Reference proteome</keyword>
<dbReference type="SUPFAM" id="SSF53649">
    <property type="entry name" value="Alkaline phosphatase-like"/>
    <property type="match status" value="1"/>
</dbReference>
<feature type="compositionally biased region" description="Pro residues" evidence="8">
    <location>
        <begin position="9"/>
        <end position="27"/>
    </location>
</feature>
<comment type="caution">
    <text evidence="10">The sequence shown here is derived from an EMBL/GenBank/DDBJ whole genome shotgun (WGS) entry which is preliminary data.</text>
</comment>
<feature type="region of interest" description="Disordered" evidence="8">
    <location>
        <begin position="69"/>
        <end position="88"/>
    </location>
</feature>
<keyword evidence="6" id="KW-0843">Virulence</keyword>
<evidence type="ECO:0000256" key="6">
    <source>
        <dbReference type="ARBA" id="ARBA00023026"/>
    </source>
</evidence>
<evidence type="ECO:0000256" key="4">
    <source>
        <dbReference type="ARBA" id="ARBA00022512"/>
    </source>
</evidence>
<evidence type="ECO:0000256" key="1">
    <source>
        <dbReference type="ARBA" id="ARBA00004191"/>
    </source>
</evidence>
<feature type="domain" description="Bacterial phospholipase C C-terminal" evidence="9">
    <location>
        <begin position="551"/>
        <end position="648"/>
    </location>
</feature>
<sequence length="755" mass="80414">MDDSTHGPTPHPAPRPAQGPAHHPAPGPASDSAHGPGKARAGGRGNQLARRAFLASATAVAAAAVVGPRTAGPEEHPPLEPLAGEAAPDPRLAPVRHVVILMQENRSFDHYFGALKGVRGFGDHAVVDVPGTTSGLSGRTVFQQPRGSGWLYPWRLSAGSGGWKSAQCKVDGGGHSWTDQHSAWNGGRMDNWYRAKGSTGMTLGHLTRADIPYNYALADAYTICDAYHCSSLTGTGPNRDYLWSGSIGAGLPGANRVSHNGGDFRRKEQNWVTYAEQLRSAGISWKVYQVYDRDADKNYGDNALEYFAPFMTADPAKDGKGDPVLWRQGVAGVPYSGGDVADAIIAALRADVTGGTLPRVSWIVTDYANSEHPNASPGVGATVTKRVLEALAADQAVLDSTVFILTYDENDGFFDHVPPPVPADTADATEYVSGAPIGLGFRVPMIIASPWTRGGRVNSQVFDHTSVLRFLEQWTGVRCPNISAWRRAVCGDLTSAFDFANPVYGPLPALPGAVPAGQPVMTGAACDATAAPTTPAGSGSRPAQEPGNKAACALPYQVNAYLDRYEGSDPKGTQKVWIALENRGPQATGAAHLAAYANAYRGGGPWQYTVGPDGATSDFFNIGGGYGNGRYDLTVVGPNRFLRRFTGDTSGGTGRYARVRSYFADREGATALWFGLANDHPTQTATFTVTSNNYRSGTWTYQVPAGRSTDDYFNQLTHAYGWYDFTITVSNDPAWSQRFIGHIENGRTSRTGSVI</sequence>
<dbReference type="Gene3D" id="3.40.720.10">
    <property type="entry name" value="Alkaline Phosphatase, subunit A"/>
    <property type="match status" value="2"/>
</dbReference>
<comment type="catalytic activity">
    <reaction evidence="7">
        <text>a 1,2-diacyl-sn-glycero-3-phosphocholine + H2O = phosphocholine + a 1,2-diacyl-sn-glycerol + H(+)</text>
        <dbReference type="Rhea" id="RHEA:10604"/>
        <dbReference type="ChEBI" id="CHEBI:15377"/>
        <dbReference type="ChEBI" id="CHEBI:15378"/>
        <dbReference type="ChEBI" id="CHEBI:17815"/>
        <dbReference type="ChEBI" id="CHEBI:57643"/>
        <dbReference type="ChEBI" id="CHEBI:295975"/>
        <dbReference type="EC" id="3.1.4.3"/>
    </reaction>
    <physiologicalReaction direction="left-to-right" evidence="7">
        <dbReference type="Rhea" id="RHEA:10605"/>
    </physiologicalReaction>
</comment>
<dbReference type="Pfam" id="PF05506">
    <property type="entry name" value="PLipase_C_C"/>
    <property type="match status" value="2"/>
</dbReference>
<reference evidence="10" key="1">
    <citation type="submission" date="2022-08" db="EMBL/GenBank/DDBJ databases">
        <authorList>
            <person name="Somphong A."/>
            <person name="Phongsopitanun W."/>
        </authorList>
    </citation>
    <scope>NUCLEOTIDE SEQUENCE</scope>
    <source>
        <strain evidence="10">LP05-1</strain>
    </source>
</reference>
<feature type="domain" description="Bacterial phospholipase C C-terminal" evidence="9">
    <location>
        <begin position="670"/>
        <end position="742"/>
    </location>
</feature>
<evidence type="ECO:0000256" key="7">
    <source>
        <dbReference type="ARBA" id="ARBA00048421"/>
    </source>
</evidence>
<evidence type="ECO:0000256" key="8">
    <source>
        <dbReference type="SAM" id="MobiDB-lite"/>
    </source>
</evidence>
<proteinExistence type="inferred from homology"/>
<evidence type="ECO:0000259" key="9">
    <source>
        <dbReference type="Pfam" id="PF05506"/>
    </source>
</evidence>
<dbReference type="RefSeq" id="WP_258786652.1">
    <property type="nucleotide sequence ID" value="NZ_JANUGQ010000005.1"/>
</dbReference>
<dbReference type="InterPro" id="IPR017850">
    <property type="entry name" value="Alkaline_phosphatase_core_sf"/>
</dbReference>
<dbReference type="Proteomes" id="UP001431313">
    <property type="component" value="Unassembled WGS sequence"/>
</dbReference>
<dbReference type="InterPro" id="IPR007312">
    <property type="entry name" value="Phosphoesterase"/>
</dbReference>
<name>A0ABT2CEH8_9ACTN</name>
<evidence type="ECO:0000256" key="3">
    <source>
        <dbReference type="ARBA" id="ARBA00012018"/>
    </source>
</evidence>